<evidence type="ECO:0000256" key="6">
    <source>
        <dbReference type="ARBA" id="ARBA00023002"/>
    </source>
</evidence>
<dbReference type="EMBL" id="PNQX01000001">
    <property type="protein sequence ID" value="PMQ21780.1"/>
    <property type="molecule type" value="Genomic_DNA"/>
</dbReference>
<keyword evidence="5 12" id="KW-1133">Transmembrane helix</keyword>
<comment type="pathway">
    <text evidence="11">Porphyrin-containing compound metabolism.</text>
</comment>
<keyword evidence="7" id="KW-0408">Iron</keyword>
<evidence type="ECO:0000256" key="7">
    <source>
        <dbReference type="ARBA" id="ARBA00023004"/>
    </source>
</evidence>
<sequence>MRTPFRWLSARYSLGRSSLRAASLASLIAAILIIVGGGIVRVTGSGLGCPDWPTCIDGSLGPTAEMGWHGIIEFGNRLLTGALCAIVGWVIIAARLQRDQAPEVTRWAWMQFWLVVLNAVIGGITVWVKLNPYVVAAHFLAATLLLTTAAITWDKTQNLDQPPFPAASSRSINLGNALLAATAVLVIVGTAVTGTGPHAGDSADVPRMPFSWVGVTAIHSMVALGSMVLAVLLLVVARRASETALARKTTMYLVAFLAQGLIGVIQVFTHLPETMVVLHLVGSALVWVGAIRVCLASRGDKKLDPVRQVSSVVP</sequence>
<dbReference type="Pfam" id="PF02628">
    <property type="entry name" value="COX15-CtaA"/>
    <property type="match status" value="1"/>
</dbReference>
<protein>
    <submittedName>
        <fullName evidence="13">Cytochrome oxidase assembly protein</fullName>
    </submittedName>
</protein>
<evidence type="ECO:0000313" key="13">
    <source>
        <dbReference type="EMBL" id="PMQ21780.1"/>
    </source>
</evidence>
<dbReference type="AlphaFoldDB" id="A0A2N7S6L0"/>
<feature type="transmembrane region" description="Helical" evidence="12">
    <location>
        <begin position="275"/>
        <end position="295"/>
    </location>
</feature>
<feature type="transmembrane region" description="Helical" evidence="12">
    <location>
        <begin position="108"/>
        <end position="127"/>
    </location>
</feature>
<dbReference type="GO" id="GO:0016020">
    <property type="term" value="C:membrane"/>
    <property type="evidence" value="ECO:0007669"/>
    <property type="project" value="UniProtKB-SubCell"/>
</dbReference>
<keyword evidence="3 12" id="KW-0812">Transmembrane</keyword>
<dbReference type="PANTHER" id="PTHR35457">
    <property type="entry name" value="HEME A SYNTHASE"/>
    <property type="match status" value="1"/>
</dbReference>
<dbReference type="PANTHER" id="PTHR35457:SF1">
    <property type="entry name" value="HEME A SYNTHASE"/>
    <property type="match status" value="1"/>
</dbReference>
<gene>
    <name evidence="13" type="ORF">CIK84_09725</name>
</gene>
<comment type="subcellular location">
    <subcellularLocation>
        <location evidence="1">Membrane</location>
        <topology evidence="1">Multi-pass membrane protein</topology>
    </subcellularLocation>
</comment>
<evidence type="ECO:0000256" key="11">
    <source>
        <dbReference type="ARBA" id="ARBA00023444"/>
    </source>
</evidence>
<evidence type="ECO:0000256" key="8">
    <source>
        <dbReference type="ARBA" id="ARBA00023133"/>
    </source>
</evidence>
<keyword evidence="4" id="KW-0479">Metal-binding</keyword>
<evidence type="ECO:0000256" key="12">
    <source>
        <dbReference type="SAM" id="Phobius"/>
    </source>
</evidence>
<dbReference type="GO" id="GO:0046872">
    <property type="term" value="F:metal ion binding"/>
    <property type="evidence" value="ECO:0007669"/>
    <property type="project" value="UniProtKB-KW"/>
</dbReference>
<dbReference type="RefSeq" id="WP_102598234.1">
    <property type="nucleotide sequence ID" value="NZ_JABUYH010000040.1"/>
</dbReference>
<keyword evidence="8" id="KW-0350">Heme biosynthesis</keyword>
<evidence type="ECO:0000256" key="2">
    <source>
        <dbReference type="ARBA" id="ARBA00022475"/>
    </source>
</evidence>
<dbReference type="InterPro" id="IPR050450">
    <property type="entry name" value="COX15/CtaA_HemeA_synthase"/>
</dbReference>
<reference evidence="13 14" key="1">
    <citation type="journal article" date="2017" name="Elife">
        <title>Extensive horizontal gene transfer in cheese-associated bacteria.</title>
        <authorList>
            <person name="Bonham K.S."/>
            <person name="Wolfe B.E."/>
            <person name="Dutton R.J."/>
        </authorList>
    </citation>
    <scope>NUCLEOTIDE SEQUENCE [LARGE SCALE GENOMIC DNA]</scope>
    <source>
        <strain evidence="13 14">JB182</strain>
    </source>
</reference>
<evidence type="ECO:0000256" key="3">
    <source>
        <dbReference type="ARBA" id="ARBA00022692"/>
    </source>
</evidence>
<name>A0A2N7S6L0_9MICC</name>
<dbReference type="GO" id="GO:0006784">
    <property type="term" value="P:heme A biosynthetic process"/>
    <property type="evidence" value="ECO:0007669"/>
    <property type="project" value="InterPro"/>
</dbReference>
<feature type="transmembrane region" description="Helical" evidence="12">
    <location>
        <begin position="174"/>
        <end position="192"/>
    </location>
</feature>
<feature type="transmembrane region" description="Helical" evidence="12">
    <location>
        <begin position="78"/>
        <end position="96"/>
    </location>
</feature>
<keyword evidence="10" id="KW-1015">Disulfide bond</keyword>
<dbReference type="GO" id="GO:0016491">
    <property type="term" value="F:oxidoreductase activity"/>
    <property type="evidence" value="ECO:0007669"/>
    <property type="project" value="UniProtKB-KW"/>
</dbReference>
<keyword evidence="9 12" id="KW-0472">Membrane</keyword>
<feature type="transmembrane region" description="Helical" evidence="12">
    <location>
        <begin position="249"/>
        <end position="269"/>
    </location>
</feature>
<feature type="transmembrane region" description="Helical" evidence="12">
    <location>
        <begin position="212"/>
        <end position="237"/>
    </location>
</feature>
<evidence type="ECO:0000256" key="9">
    <source>
        <dbReference type="ARBA" id="ARBA00023136"/>
    </source>
</evidence>
<evidence type="ECO:0000256" key="10">
    <source>
        <dbReference type="ARBA" id="ARBA00023157"/>
    </source>
</evidence>
<keyword evidence="6" id="KW-0560">Oxidoreductase</keyword>
<organism evidence="13 14">
    <name type="scientific">Glutamicibacter arilaitensis</name>
    <dbReference type="NCBI Taxonomy" id="256701"/>
    <lineage>
        <taxon>Bacteria</taxon>
        <taxon>Bacillati</taxon>
        <taxon>Actinomycetota</taxon>
        <taxon>Actinomycetes</taxon>
        <taxon>Micrococcales</taxon>
        <taxon>Micrococcaceae</taxon>
        <taxon>Glutamicibacter</taxon>
    </lineage>
</organism>
<evidence type="ECO:0000256" key="1">
    <source>
        <dbReference type="ARBA" id="ARBA00004141"/>
    </source>
</evidence>
<dbReference type="Proteomes" id="UP000235739">
    <property type="component" value="Unassembled WGS sequence"/>
</dbReference>
<keyword evidence="2" id="KW-1003">Cell membrane</keyword>
<accession>A0A2N7S6L0</accession>
<comment type="caution">
    <text evidence="13">The sequence shown here is derived from an EMBL/GenBank/DDBJ whole genome shotgun (WGS) entry which is preliminary data.</text>
</comment>
<dbReference type="InterPro" id="IPR003780">
    <property type="entry name" value="COX15/CtaA_fam"/>
</dbReference>
<proteinExistence type="predicted"/>
<evidence type="ECO:0000313" key="14">
    <source>
        <dbReference type="Proteomes" id="UP000235739"/>
    </source>
</evidence>
<evidence type="ECO:0000256" key="5">
    <source>
        <dbReference type="ARBA" id="ARBA00022989"/>
    </source>
</evidence>
<feature type="transmembrane region" description="Helical" evidence="12">
    <location>
        <begin position="21"/>
        <end position="40"/>
    </location>
</feature>
<feature type="transmembrane region" description="Helical" evidence="12">
    <location>
        <begin position="133"/>
        <end position="153"/>
    </location>
</feature>
<evidence type="ECO:0000256" key="4">
    <source>
        <dbReference type="ARBA" id="ARBA00022723"/>
    </source>
</evidence>